<evidence type="ECO:0000256" key="2">
    <source>
        <dbReference type="SAM" id="SignalP"/>
    </source>
</evidence>
<sequence>MVGQGCQPGWAAIWFCWPVTLDARSCWRTWVDVRFMTDLGGSLGLCAVGQRSLGRLVLALDQGGRSVLVLDRGGRSVLVLDRGGRSVLVLDTGGRSVLVLDTGGRSILVLDTGGRSVLVLDTGGRSVLLLDLGGRSVPDCGVPVGAGEFLRYFGLIRYRLVRMTYNFKELNDQCAGKSLLANRSRQLLSKVNAQINVITATVKQIGEGGRSTATGGRLAEILVPFQQKHFGAYRGTEDFRRHPSKTIRMTQDPVAFMQEMHRRMEAMQAEIETLRAERDATPTDRDAGQRAPPSQRSAAPTRTQ</sequence>
<proteinExistence type="predicted"/>
<gene>
    <name evidence="3" type="ORF">LR48_Vigan07g079100</name>
</gene>
<feature type="compositionally biased region" description="Basic and acidic residues" evidence="1">
    <location>
        <begin position="274"/>
        <end position="288"/>
    </location>
</feature>
<keyword evidence="2" id="KW-0732">Signal</keyword>
<name>A0A0L9UWZ1_PHAAN</name>
<dbReference type="AlphaFoldDB" id="A0A0L9UWZ1"/>
<accession>A0A0L9UWZ1</accession>
<evidence type="ECO:0000256" key="1">
    <source>
        <dbReference type="SAM" id="MobiDB-lite"/>
    </source>
</evidence>
<dbReference type="Gramene" id="KOM47087">
    <property type="protein sequence ID" value="KOM47087"/>
    <property type="gene ID" value="LR48_Vigan07g079100"/>
</dbReference>
<feature type="region of interest" description="Disordered" evidence="1">
    <location>
        <begin position="274"/>
        <end position="304"/>
    </location>
</feature>
<evidence type="ECO:0000313" key="4">
    <source>
        <dbReference type="Proteomes" id="UP000053144"/>
    </source>
</evidence>
<evidence type="ECO:0000313" key="3">
    <source>
        <dbReference type="EMBL" id="KOM47087.1"/>
    </source>
</evidence>
<reference evidence="4" key="1">
    <citation type="journal article" date="2015" name="Proc. Natl. Acad. Sci. U.S.A.">
        <title>Genome sequencing of adzuki bean (Vigna angularis) provides insight into high starch and low fat accumulation and domestication.</title>
        <authorList>
            <person name="Yang K."/>
            <person name="Tian Z."/>
            <person name="Chen C."/>
            <person name="Luo L."/>
            <person name="Zhao B."/>
            <person name="Wang Z."/>
            <person name="Yu L."/>
            <person name="Li Y."/>
            <person name="Sun Y."/>
            <person name="Li W."/>
            <person name="Chen Y."/>
            <person name="Li Y."/>
            <person name="Zhang Y."/>
            <person name="Ai D."/>
            <person name="Zhao J."/>
            <person name="Shang C."/>
            <person name="Ma Y."/>
            <person name="Wu B."/>
            <person name="Wang M."/>
            <person name="Gao L."/>
            <person name="Sun D."/>
            <person name="Zhang P."/>
            <person name="Guo F."/>
            <person name="Wang W."/>
            <person name="Li Y."/>
            <person name="Wang J."/>
            <person name="Varshney R.K."/>
            <person name="Wang J."/>
            <person name="Ling H.Q."/>
            <person name="Wan P."/>
        </authorList>
    </citation>
    <scope>NUCLEOTIDE SEQUENCE</scope>
    <source>
        <strain evidence="4">cv. Jingnong 6</strain>
    </source>
</reference>
<dbReference type="EMBL" id="CM003377">
    <property type="protein sequence ID" value="KOM47087.1"/>
    <property type="molecule type" value="Genomic_DNA"/>
</dbReference>
<feature type="compositionally biased region" description="Polar residues" evidence="1">
    <location>
        <begin position="292"/>
        <end position="304"/>
    </location>
</feature>
<protein>
    <submittedName>
        <fullName evidence="3">Uncharacterized protein</fullName>
    </submittedName>
</protein>
<organism evidence="3 4">
    <name type="scientific">Phaseolus angularis</name>
    <name type="common">Azuki bean</name>
    <name type="synonym">Vigna angularis</name>
    <dbReference type="NCBI Taxonomy" id="3914"/>
    <lineage>
        <taxon>Eukaryota</taxon>
        <taxon>Viridiplantae</taxon>
        <taxon>Streptophyta</taxon>
        <taxon>Embryophyta</taxon>
        <taxon>Tracheophyta</taxon>
        <taxon>Spermatophyta</taxon>
        <taxon>Magnoliopsida</taxon>
        <taxon>eudicotyledons</taxon>
        <taxon>Gunneridae</taxon>
        <taxon>Pentapetalae</taxon>
        <taxon>rosids</taxon>
        <taxon>fabids</taxon>
        <taxon>Fabales</taxon>
        <taxon>Fabaceae</taxon>
        <taxon>Papilionoideae</taxon>
        <taxon>50 kb inversion clade</taxon>
        <taxon>NPAAA clade</taxon>
        <taxon>indigoferoid/millettioid clade</taxon>
        <taxon>Phaseoleae</taxon>
        <taxon>Vigna</taxon>
    </lineage>
</organism>
<feature type="signal peptide" evidence="2">
    <location>
        <begin position="1"/>
        <end position="23"/>
    </location>
</feature>
<feature type="chain" id="PRO_5005596097" evidence="2">
    <location>
        <begin position="24"/>
        <end position="304"/>
    </location>
</feature>
<dbReference type="Proteomes" id="UP000053144">
    <property type="component" value="Chromosome 7"/>
</dbReference>
<dbReference type="SUPFAM" id="SSF101898">
    <property type="entry name" value="NHL repeat"/>
    <property type="match status" value="1"/>
</dbReference>